<dbReference type="RefSeq" id="XP_034115838.1">
    <property type="nucleotide sequence ID" value="XM_034259947.2"/>
</dbReference>
<dbReference type="AlphaFoldDB" id="A0A6P8XRG3"/>
<dbReference type="OrthoDB" id="7988943at2759"/>
<dbReference type="Proteomes" id="UP000515160">
    <property type="component" value="Chromosome 2R"/>
</dbReference>
<name>A0A6P8XRG3_DROAB</name>
<reference evidence="2" key="1">
    <citation type="submission" date="2025-08" db="UniProtKB">
        <authorList>
            <consortium name="RefSeq"/>
        </authorList>
    </citation>
    <scope>IDENTIFICATION</scope>
    <source>
        <strain evidence="2">15112-1751.03</strain>
        <tissue evidence="2">Whole Adult</tissue>
    </source>
</reference>
<dbReference type="GeneID" id="117575659"/>
<accession>A0A6P8XRG3</accession>
<evidence type="ECO:0000313" key="1">
    <source>
        <dbReference type="Proteomes" id="UP000515160"/>
    </source>
</evidence>
<protein>
    <submittedName>
        <fullName evidence="2">Uncharacterized protein LOC117575659 isoform X2</fullName>
    </submittedName>
</protein>
<sequence>MALRGICLRLPQHRLFKSVSKVQSFKKHSAFRYVSGSSAAEPMVPFLDTPSCVFSVEALNHHWGAWPVVLISMFGAACELLAIMRLAVMRDDVWYTKGPAPCEIIETRKGYPAPSRKMLVVNQKYETPKGVLDATCGDIEGSPTDEGAKKKKK</sequence>
<organism evidence="1 2">
    <name type="scientific">Drosophila albomicans</name>
    <name type="common">Fruit fly</name>
    <dbReference type="NCBI Taxonomy" id="7291"/>
    <lineage>
        <taxon>Eukaryota</taxon>
        <taxon>Metazoa</taxon>
        <taxon>Ecdysozoa</taxon>
        <taxon>Arthropoda</taxon>
        <taxon>Hexapoda</taxon>
        <taxon>Insecta</taxon>
        <taxon>Pterygota</taxon>
        <taxon>Neoptera</taxon>
        <taxon>Endopterygota</taxon>
        <taxon>Diptera</taxon>
        <taxon>Brachycera</taxon>
        <taxon>Muscomorpha</taxon>
        <taxon>Ephydroidea</taxon>
        <taxon>Drosophilidae</taxon>
        <taxon>Drosophila</taxon>
    </lineage>
</organism>
<proteinExistence type="predicted"/>
<evidence type="ECO:0000313" key="2">
    <source>
        <dbReference type="RefSeq" id="XP_034115838.1"/>
    </source>
</evidence>
<gene>
    <name evidence="2" type="primary">LOC117575659</name>
</gene>
<keyword evidence="1" id="KW-1185">Reference proteome</keyword>